<dbReference type="InterPro" id="IPR048279">
    <property type="entry name" value="MdtK-like"/>
</dbReference>
<evidence type="ECO:0000313" key="11">
    <source>
        <dbReference type="EMBL" id="SMB84918.1"/>
    </source>
</evidence>
<evidence type="ECO:0000256" key="8">
    <source>
        <dbReference type="ARBA" id="ARBA00023136"/>
    </source>
</evidence>
<proteinExistence type="inferred from homology"/>
<feature type="transmembrane region" description="Helical" evidence="10">
    <location>
        <begin position="272"/>
        <end position="294"/>
    </location>
</feature>
<feature type="transmembrane region" description="Helical" evidence="10">
    <location>
        <begin position="93"/>
        <end position="116"/>
    </location>
</feature>
<reference evidence="11 12" key="1">
    <citation type="submission" date="2017-04" db="EMBL/GenBank/DDBJ databases">
        <authorList>
            <person name="Afonso C.L."/>
            <person name="Miller P.J."/>
            <person name="Scott M.A."/>
            <person name="Spackman E."/>
            <person name="Goraichik I."/>
            <person name="Dimitrov K.M."/>
            <person name="Suarez D.L."/>
            <person name="Swayne D.E."/>
        </authorList>
    </citation>
    <scope>NUCLEOTIDE SEQUENCE [LARGE SCALE GENOMIC DNA]</scope>
    <source>
        <strain evidence="11 12">DSM 11270</strain>
    </source>
</reference>
<dbReference type="GO" id="GO:0015297">
    <property type="term" value="F:antiporter activity"/>
    <property type="evidence" value="ECO:0007669"/>
    <property type="project" value="InterPro"/>
</dbReference>
<feature type="transmembrane region" description="Helical" evidence="10">
    <location>
        <begin position="57"/>
        <end position="81"/>
    </location>
</feature>
<evidence type="ECO:0000256" key="10">
    <source>
        <dbReference type="SAM" id="Phobius"/>
    </source>
</evidence>
<evidence type="ECO:0000256" key="2">
    <source>
        <dbReference type="ARBA" id="ARBA00008417"/>
    </source>
</evidence>
<feature type="transmembrane region" description="Helical" evidence="10">
    <location>
        <begin position="194"/>
        <end position="216"/>
    </location>
</feature>
<evidence type="ECO:0000256" key="3">
    <source>
        <dbReference type="ARBA" id="ARBA00022106"/>
    </source>
</evidence>
<dbReference type="PIRSF" id="PIRSF006603">
    <property type="entry name" value="DinF"/>
    <property type="match status" value="1"/>
</dbReference>
<dbReference type="NCBIfam" id="TIGR00797">
    <property type="entry name" value="matE"/>
    <property type="match status" value="1"/>
</dbReference>
<keyword evidence="5" id="KW-1003">Cell membrane</keyword>
<dbReference type="GO" id="GO:0042910">
    <property type="term" value="F:xenobiotic transmembrane transporter activity"/>
    <property type="evidence" value="ECO:0007669"/>
    <property type="project" value="InterPro"/>
</dbReference>
<dbReference type="AlphaFoldDB" id="A0A1W1UUT5"/>
<dbReference type="Pfam" id="PF01554">
    <property type="entry name" value="MatE"/>
    <property type="match status" value="2"/>
</dbReference>
<evidence type="ECO:0000313" key="12">
    <source>
        <dbReference type="Proteomes" id="UP000192731"/>
    </source>
</evidence>
<dbReference type="InterPro" id="IPR051327">
    <property type="entry name" value="MATE_MepA_subfamily"/>
</dbReference>
<keyword evidence="4" id="KW-0813">Transport</keyword>
<organism evidence="11 12">
    <name type="scientific">Desulfonispora thiosulfatigenes DSM 11270</name>
    <dbReference type="NCBI Taxonomy" id="656914"/>
    <lineage>
        <taxon>Bacteria</taxon>
        <taxon>Bacillati</taxon>
        <taxon>Bacillota</taxon>
        <taxon>Clostridia</taxon>
        <taxon>Eubacteriales</taxon>
        <taxon>Peptococcaceae</taxon>
        <taxon>Desulfonispora</taxon>
    </lineage>
</organism>
<keyword evidence="7 10" id="KW-1133">Transmembrane helix</keyword>
<comment type="subcellular location">
    <subcellularLocation>
        <location evidence="1">Cell membrane</location>
        <topology evidence="1">Multi-pass membrane protein</topology>
    </subcellularLocation>
</comment>
<evidence type="ECO:0000256" key="7">
    <source>
        <dbReference type="ARBA" id="ARBA00022989"/>
    </source>
</evidence>
<keyword evidence="6 10" id="KW-0812">Transmembrane</keyword>
<dbReference type="GO" id="GO:0046677">
    <property type="term" value="P:response to antibiotic"/>
    <property type="evidence" value="ECO:0007669"/>
    <property type="project" value="UniProtKB-KW"/>
</dbReference>
<dbReference type="OrthoDB" id="9811110at2"/>
<keyword evidence="8 10" id="KW-0472">Membrane</keyword>
<feature type="transmembrane region" description="Helical" evidence="10">
    <location>
        <begin position="416"/>
        <end position="434"/>
    </location>
</feature>
<feature type="transmembrane region" description="Helical" evidence="10">
    <location>
        <begin position="136"/>
        <end position="153"/>
    </location>
</feature>
<name>A0A1W1UUT5_DESTI</name>
<dbReference type="GO" id="GO:0005886">
    <property type="term" value="C:plasma membrane"/>
    <property type="evidence" value="ECO:0007669"/>
    <property type="project" value="UniProtKB-SubCell"/>
</dbReference>
<dbReference type="InterPro" id="IPR045070">
    <property type="entry name" value="MATE_MepA-like"/>
</dbReference>
<dbReference type="Proteomes" id="UP000192731">
    <property type="component" value="Unassembled WGS sequence"/>
</dbReference>
<evidence type="ECO:0000256" key="4">
    <source>
        <dbReference type="ARBA" id="ARBA00022448"/>
    </source>
</evidence>
<protein>
    <recommendedName>
        <fullName evidence="3">Multidrug export protein MepA</fullName>
    </recommendedName>
</protein>
<evidence type="ECO:0000256" key="1">
    <source>
        <dbReference type="ARBA" id="ARBA00004651"/>
    </source>
</evidence>
<dbReference type="PANTHER" id="PTHR43823:SF4">
    <property type="entry name" value="SPORULATION PROTEIN YKVU"/>
    <property type="match status" value="1"/>
</dbReference>
<keyword evidence="12" id="KW-1185">Reference proteome</keyword>
<feature type="transmembrane region" description="Helical" evidence="10">
    <location>
        <begin position="314"/>
        <end position="336"/>
    </location>
</feature>
<feature type="transmembrane region" description="Helical" evidence="10">
    <location>
        <begin position="390"/>
        <end position="410"/>
    </location>
</feature>
<evidence type="ECO:0000256" key="6">
    <source>
        <dbReference type="ARBA" id="ARBA00022692"/>
    </source>
</evidence>
<accession>A0A1W1UUT5</accession>
<feature type="transmembrane region" description="Helical" evidence="10">
    <location>
        <begin position="165"/>
        <end position="188"/>
    </location>
</feature>
<gene>
    <name evidence="11" type="ORF">SAMN00017405_1576</name>
</gene>
<dbReference type="PANTHER" id="PTHR43823">
    <property type="entry name" value="SPORULATION PROTEIN YKVU"/>
    <property type="match status" value="1"/>
</dbReference>
<comment type="similarity">
    <text evidence="2">Belongs to the multi antimicrobial extrusion (MATE) (TC 2.A.66.1) family. MepA subfamily.</text>
</comment>
<feature type="transmembrane region" description="Helical" evidence="10">
    <location>
        <begin position="236"/>
        <end position="260"/>
    </location>
</feature>
<feature type="transmembrane region" description="Helical" evidence="10">
    <location>
        <begin position="20"/>
        <end position="45"/>
    </location>
</feature>
<dbReference type="STRING" id="656914.SAMN00017405_1576"/>
<evidence type="ECO:0000256" key="5">
    <source>
        <dbReference type="ARBA" id="ARBA00022475"/>
    </source>
</evidence>
<dbReference type="EMBL" id="FWWT01000012">
    <property type="protein sequence ID" value="SMB84918.1"/>
    <property type="molecule type" value="Genomic_DNA"/>
</dbReference>
<sequence length="440" mass="49212">MTKKIDLENDSIARLFYKYFIPSLIGMLMMSINIVIDGIFVGRAVGREGLASVNICFPIFMLLIALALWIGIGGATVISVYFGQKEYQKGQNIFGQCMTLAVIITIIITILGNIYLEKIAYLLGADAKLLHYVTGYLRILFFFSFTFILGDSLNALIRNDGNPNLVMYAMSAGAIINIILDYLFIFIYKWGLEGASFATGLGQLAVFVVLLVHFIFKKGSLRLNFAKLKMKDTARIFSNGTPVFITEIATGVIALIFNLVLMDLSGDLGVSVYSIINYIHALVIMVFISISQAIQPIISYNFGANNFKRVNKVLWLGIKVSIFLGIFFYTIGLFFGKNITMLFNNEDLELINLASAAIKIYFSAYLFMGINVVIASFFQSMEKSRVSTIISLLRSFIFIILGLLVLTKFFHIKGVWLATPFSEILTLIVSLYLMKMYKNA</sequence>
<evidence type="ECO:0000256" key="9">
    <source>
        <dbReference type="ARBA" id="ARBA00023251"/>
    </source>
</evidence>
<feature type="transmembrane region" description="Helical" evidence="10">
    <location>
        <begin position="356"/>
        <end position="378"/>
    </location>
</feature>
<dbReference type="CDD" id="cd13143">
    <property type="entry name" value="MATE_MepA_like"/>
    <property type="match status" value="1"/>
</dbReference>
<keyword evidence="9" id="KW-0046">Antibiotic resistance</keyword>
<dbReference type="InterPro" id="IPR002528">
    <property type="entry name" value="MATE_fam"/>
</dbReference>
<dbReference type="RefSeq" id="WP_084052400.1">
    <property type="nucleotide sequence ID" value="NZ_FWWT01000012.1"/>
</dbReference>